<protein>
    <recommendedName>
        <fullName evidence="4">Autotransporter outer membrane beta-barrel domain-containing protein</fullName>
    </recommendedName>
</protein>
<evidence type="ECO:0008006" key="4">
    <source>
        <dbReference type="Google" id="ProtNLM"/>
    </source>
</evidence>
<dbReference type="EMBL" id="JAOCAP010000054">
    <property type="protein sequence ID" value="MDH1321608.1"/>
    <property type="molecule type" value="Genomic_DNA"/>
</dbReference>
<comment type="caution">
    <text evidence="2">The sequence shown here is derived from an EMBL/GenBank/DDBJ whole genome shotgun (WGS) entry which is preliminary data.</text>
</comment>
<keyword evidence="1" id="KW-0732">Signal</keyword>
<reference evidence="2" key="1">
    <citation type="submission" date="2022-09" db="EMBL/GenBank/DDBJ databases">
        <title>Intensive care unit water sources are persistently colonized with multi-drug resistant bacteria and are the site of extensive horizontal gene transfer of antibiotic resistance genes.</title>
        <authorList>
            <person name="Diorio-Toth L."/>
        </authorList>
    </citation>
    <scope>NUCLEOTIDE SEQUENCE</scope>
    <source>
        <strain evidence="2">GD03936</strain>
    </source>
</reference>
<evidence type="ECO:0000313" key="2">
    <source>
        <dbReference type="EMBL" id="MDH1321608.1"/>
    </source>
</evidence>
<evidence type="ECO:0000256" key="1">
    <source>
        <dbReference type="SAM" id="SignalP"/>
    </source>
</evidence>
<dbReference type="RefSeq" id="WP_280030591.1">
    <property type="nucleotide sequence ID" value="NZ_JAOCAP010000054.1"/>
</dbReference>
<feature type="signal peptide" evidence="1">
    <location>
        <begin position="1"/>
        <end position="29"/>
    </location>
</feature>
<sequence length="384" mass="39621">MNAKIYTKKKPLVAALSVALMAISQAGYAEKIPATINDGAEHQLSLHGMPLSWDVSINNGTLHSSNLRNDTTVTASGADAVSRDNNYWNTSLTLENGANSIRDLFHGTGSQTVKSGSAAQGVFREDSFQHISGQNSLSLQAKFHDNASQKVSNQASSSNAFFYENSSQFLTSGGLSYNDTFIGTSTQTLNSGDVNAPALSQGSQFSENSGQFIGLNSRSENAQFTDNAKQIVAGASSISSGSIFTGTSAQTVHNGGSATGTTFSGNASQVLEDGAKSENTTFNGNASGIVGANAQMLGNTTLNGSSLLNVIASKSALEAVGSNDVPVSVENVTINNDAMMLLAPTGHEAHMVGVKNITMNGGTIAFGHDKGAGYTALLTEQVGG</sequence>
<feature type="chain" id="PRO_5041400098" description="Autotransporter outer membrane beta-barrel domain-containing protein" evidence="1">
    <location>
        <begin position="30"/>
        <end position="384"/>
    </location>
</feature>
<proteinExistence type="predicted"/>
<feature type="non-terminal residue" evidence="2">
    <location>
        <position position="384"/>
    </location>
</feature>
<name>A0AA42PWV5_9ENTR</name>
<dbReference type="AlphaFoldDB" id="A0AA42PWV5"/>
<evidence type="ECO:0000313" key="3">
    <source>
        <dbReference type="Proteomes" id="UP001158416"/>
    </source>
</evidence>
<accession>A0AA42PWV5</accession>
<organism evidence="2 3">
    <name type="scientific">Enterobacter bugandensis</name>
    <dbReference type="NCBI Taxonomy" id="881260"/>
    <lineage>
        <taxon>Bacteria</taxon>
        <taxon>Pseudomonadati</taxon>
        <taxon>Pseudomonadota</taxon>
        <taxon>Gammaproteobacteria</taxon>
        <taxon>Enterobacterales</taxon>
        <taxon>Enterobacteriaceae</taxon>
        <taxon>Enterobacter</taxon>
    </lineage>
</organism>
<dbReference type="InterPro" id="IPR012332">
    <property type="entry name" value="Autotransporter_pectin_lyase_C"/>
</dbReference>
<gene>
    <name evidence="2" type="ORF">N5C39_25055</name>
</gene>
<dbReference type="Gene3D" id="2.160.20.20">
    <property type="match status" value="1"/>
</dbReference>
<dbReference type="Proteomes" id="UP001158416">
    <property type="component" value="Unassembled WGS sequence"/>
</dbReference>